<organism evidence="3">
    <name type="scientific">Mesotoga infera</name>
    <dbReference type="NCBI Taxonomy" id="1236046"/>
    <lineage>
        <taxon>Bacteria</taxon>
        <taxon>Thermotogati</taxon>
        <taxon>Thermotogota</taxon>
        <taxon>Thermotogae</taxon>
        <taxon>Kosmotogales</taxon>
        <taxon>Kosmotogaceae</taxon>
        <taxon>Mesotoga</taxon>
    </lineage>
</organism>
<keyword evidence="2" id="KW-1133">Transmembrane helix</keyword>
<dbReference type="Gene3D" id="1.25.40.10">
    <property type="entry name" value="Tetratricopeptide repeat domain"/>
    <property type="match status" value="1"/>
</dbReference>
<keyword evidence="2" id="KW-0472">Membrane</keyword>
<keyword evidence="1" id="KW-0802">TPR repeat</keyword>
<comment type="caution">
    <text evidence="3">The sequence shown here is derived from an EMBL/GenBank/DDBJ whole genome shotgun (WGS) entry which is preliminary data.</text>
</comment>
<evidence type="ECO:0000256" key="2">
    <source>
        <dbReference type="SAM" id="Phobius"/>
    </source>
</evidence>
<dbReference type="AlphaFoldDB" id="A0A7C1CVL7"/>
<dbReference type="InterPro" id="IPR019734">
    <property type="entry name" value="TPR_rpt"/>
</dbReference>
<gene>
    <name evidence="3" type="ORF">ENN47_02775</name>
</gene>
<feature type="repeat" description="TPR" evidence="1">
    <location>
        <begin position="259"/>
        <end position="292"/>
    </location>
</feature>
<dbReference type="SUPFAM" id="SSF48452">
    <property type="entry name" value="TPR-like"/>
    <property type="match status" value="1"/>
</dbReference>
<dbReference type="PROSITE" id="PS50005">
    <property type="entry name" value="TPR"/>
    <property type="match status" value="1"/>
</dbReference>
<proteinExistence type="predicted"/>
<dbReference type="Proteomes" id="UP000886198">
    <property type="component" value="Unassembled WGS sequence"/>
</dbReference>
<dbReference type="InterPro" id="IPR011990">
    <property type="entry name" value="TPR-like_helical_dom_sf"/>
</dbReference>
<sequence length="390" mass="44535">MKRLVAVVITLTVLALVFAIDNIDLLLSKEYLVELQSQNSHDPEAEAFLAIAIGLKYRETIQPNYKVWFTNLYSGLEVNLLSPQLQEGLQIVEELVFVSTVSALNMLYSTMSNDDLIKAISLRAFFYDWIDTRDPRSARQIEETANELIDDRPGQYFPYKALLELYSSGGSMDGQRLLEIRERIFSENIEGLLGDDLIQSEFVSGLEELVIDDFVRLGSEDPLSRYYAAMSYIETGESAAGFEILEDLDLNKIPPRLASNASLVIGDLKLEEGDFDRAIERYQESVRFWSNNSRAIRNLGMAYYKTKDRDYYDLARFYLQLSGYEDFDTEVKSALSELRRRAIFELALVTVVPLTVVVVVGLFLLEYVSRKRKSSQERKAMREDGGNNED</sequence>
<keyword evidence="2" id="KW-0812">Transmembrane</keyword>
<feature type="transmembrane region" description="Helical" evidence="2">
    <location>
        <begin position="342"/>
        <end position="365"/>
    </location>
</feature>
<accession>A0A7C1CVL7</accession>
<name>A0A7C1CVL7_9BACT</name>
<dbReference type="EMBL" id="DSBT01000082">
    <property type="protein sequence ID" value="HDP77111.1"/>
    <property type="molecule type" value="Genomic_DNA"/>
</dbReference>
<protein>
    <submittedName>
        <fullName evidence="3">Uncharacterized protein</fullName>
    </submittedName>
</protein>
<evidence type="ECO:0000313" key="3">
    <source>
        <dbReference type="EMBL" id="HDP77111.1"/>
    </source>
</evidence>
<evidence type="ECO:0000256" key="1">
    <source>
        <dbReference type="PROSITE-ProRule" id="PRU00339"/>
    </source>
</evidence>
<reference evidence="3" key="1">
    <citation type="journal article" date="2020" name="mSystems">
        <title>Genome- and Community-Level Interaction Insights into Carbon Utilization and Element Cycling Functions of Hydrothermarchaeota in Hydrothermal Sediment.</title>
        <authorList>
            <person name="Zhou Z."/>
            <person name="Liu Y."/>
            <person name="Xu W."/>
            <person name="Pan J."/>
            <person name="Luo Z.H."/>
            <person name="Li M."/>
        </authorList>
    </citation>
    <scope>NUCLEOTIDE SEQUENCE [LARGE SCALE GENOMIC DNA]</scope>
    <source>
        <strain evidence="3">SpSt-1179</strain>
    </source>
</reference>